<dbReference type="EnsemblPlants" id="OBART06G02680.1">
    <property type="protein sequence ID" value="OBART06G02680.1"/>
    <property type="gene ID" value="OBART06G02680"/>
</dbReference>
<proteinExistence type="predicted"/>
<reference evidence="2" key="1">
    <citation type="journal article" date="2009" name="Rice">
        <title>De Novo Next Generation Sequencing of Plant Genomes.</title>
        <authorList>
            <person name="Rounsley S."/>
            <person name="Marri P.R."/>
            <person name="Yu Y."/>
            <person name="He R."/>
            <person name="Sisneros N."/>
            <person name="Goicoechea J.L."/>
            <person name="Lee S.J."/>
            <person name="Angelova A."/>
            <person name="Kudrna D."/>
            <person name="Luo M."/>
            <person name="Affourtit J."/>
            <person name="Desany B."/>
            <person name="Knight J."/>
            <person name="Niazi F."/>
            <person name="Egholm M."/>
            <person name="Wing R.A."/>
        </authorList>
    </citation>
    <scope>NUCLEOTIDE SEQUENCE [LARGE SCALE GENOMIC DNA]</scope>
    <source>
        <strain evidence="2">cv. IRGC 105608</strain>
    </source>
</reference>
<sequence length="89" mass="9640">MGTLGGGEEGKEEKGLPFSPEEESGDGASRRRRRHGGARSWSPLLRERASGGSGEENFLTSRGQVPFPGVSPRIRPENPCLVGFQMDQK</sequence>
<organism evidence="2">
    <name type="scientific">Oryza barthii</name>
    <dbReference type="NCBI Taxonomy" id="65489"/>
    <lineage>
        <taxon>Eukaryota</taxon>
        <taxon>Viridiplantae</taxon>
        <taxon>Streptophyta</taxon>
        <taxon>Embryophyta</taxon>
        <taxon>Tracheophyta</taxon>
        <taxon>Spermatophyta</taxon>
        <taxon>Magnoliopsida</taxon>
        <taxon>Liliopsida</taxon>
        <taxon>Poales</taxon>
        <taxon>Poaceae</taxon>
        <taxon>BOP clade</taxon>
        <taxon>Oryzoideae</taxon>
        <taxon>Oryzeae</taxon>
        <taxon>Oryzinae</taxon>
        <taxon>Oryza</taxon>
    </lineage>
</organism>
<name>A0A0D3GCM8_9ORYZ</name>
<evidence type="ECO:0000313" key="3">
    <source>
        <dbReference type="Proteomes" id="UP000026960"/>
    </source>
</evidence>
<evidence type="ECO:0000256" key="1">
    <source>
        <dbReference type="SAM" id="MobiDB-lite"/>
    </source>
</evidence>
<dbReference type="Gramene" id="OBART06G02680.1">
    <property type="protein sequence ID" value="OBART06G02680.1"/>
    <property type="gene ID" value="OBART06G02680"/>
</dbReference>
<keyword evidence="3" id="KW-1185">Reference proteome</keyword>
<dbReference type="PaxDb" id="65489-OBART06G02680.1"/>
<dbReference type="AlphaFoldDB" id="A0A0D3GCM8"/>
<dbReference type="Proteomes" id="UP000026960">
    <property type="component" value="Chromosome 6"/>
</dbReference>
<accession>A0A0D3GCM8</accession>
<dbReference type="HOGENOM" id="CLU_2458342_0_0_1"/>
<evidence type="ECO:0000313" key="2">
    <source>
        <dbReference type="EnsemblPlants" id="OBART06G02680.1"/>
    </source>
</evidence>
<protein>
    <submittedName>
        <fullName evidence="2">Uncharacterized protein</fullName>
    </submittedName>
</protein>
<feature type="region of interest" description="Disordered" evidence="1">
    <location>
        <begin position="1"/>
        <end position="89"/>
    </location>
</feature>
<reference evidence="2" key="2">
    <citation type="submission" date="2015-03" db="UniProtKB">
        <authorList>
            <consortium name="EnsemblPlants"/>
        </authorList>
    </citation>
    <scope>IDENTIFICATION</scope>
</reference>